<evidence type="ECO:0000256" key="3">
    <source>
        <dbReference type="ARBA" id="ARBA00023163"/>
    </source>
</evidence>
<dbReference type="CDD" id="cd00090">
    <property type="entry name" value="HTH_ARSR"/>
    <property type="match status" value="1"/>
</dbReference>
<evidence type="ECO:0000256" key="1">
    <source>
        <dbReference type="ARBA" id="ARBA00023015"/>
    </source>
</evidence>
<evidence type="ECO:0000259" key="5">
    <source>
        <dbReference type="PROSITE" id="PS50987"/>
    </source>
</evidence>
<organism evidence="6 7">
    <name type="scientific">Thermococcus celer Vu 13 = JCM 8558</name>
    <dbReference type="NCBI Taxonomy" id="1293037"/>
    <lineage>
        <taxon>Archaea</taxon>
        <taxon>Methanobacteriati</taxon>
        <taxon>Methanobacteriota</taxon>
        <taxon>Thermococci</taxon>
        <taxon>Thermococcales</taxon>
        <taxon>Thermococcaceae</taxon>
        <taxon>Thermococcus</taxon>
    </lineage>
</organism>
<dbReference type="PROSITE" id="PS50987">
    <property type="entry name" value="HTH_ARSR_2"/>
    <property type="match status" value="1"/>
</dbReference>
<proteinExistence type="inferred from homology"/>
<keyword evidence="7" id="KW-1185">Reference proteome</keyword>
<evidence type="ECO:0000256" key="2">
    <source>
        <dbReference type="ARBA" id="ARBA00023125"/>
    </source>
</evidence>
<sequence>MHKKESRKFIETVERIMVRWGYTHSDGKIYGHLLLSESPLTISELAELTGLSRSSVSTSLNRLSRDYLVTVRKNGKTKLFTAIPSFLEKFLRQPKETLEKEVRPLKKLTEVLMEDTKSGEHKLKLQEILSDLKALECILSKIIEMEEMEVECLEK</sequence>
<dbReference type="OrthoDB" id="101229at2157"/>
<evidence type="ECO:0000313" key="7">
    <source>
        <dbReference type="Proteomes" id="UP000197156"/>
    </source>
</evidence>
<dbReference type="InterPro" id="IPR036390">
    <property type="entry name" value="WH_DNA-bd_sf"/>
</dbReference>
<reference evidence="6 7" key="1">
    <citation type="submission" date="2016-03" db="EMBL/GenBank/DDBJ databases">
        <title>Complete genome sequence of Thermococcus celer.</title>
        <authorList>
            <person name="Oger P.M."/>
        </authorList>
    </citation>
    <scope>NUCLEOTIDE SEQUENCE [LARGE SCALE GENOMIC DNA]</scope>
    <source>
        <strain evidence="6 7">Vu 13</strain>
    </source>
</reference>
<dbReference type="InterPro" id="IPR001845">
    <property type="entry name" value="HTH_ArsR_DNA-bd_dom"/>
</dbReference>
<dbReference type="KEGG" id="tce:A3L02_02310"/>
<dbReference type="SUPFAM" id="SSF46785">
    <property type="entry name" value="Winged helix' DNA-binding domain"/>
    <property type="match status" value="1"/>
</dbReference>
<dbReference type="InterPro" id="IPR011991">
    <property type="entry name" value="ArsR-like_HTH"/>
</dbReference>
<dbReference type="GO" id="GO:0003700">
    <property type="term" value="F:DNA-binding transcription factor activity"/>
    <property type="evidence" value="ECO:0007669"/>
    <property type="project" value="InterPro"/>
</dbReference>
<dbReference type="PIRSF" id="PIRSF006707">
    <property type="entry name" value="MJ1563"/>
    <property type="match status" value="1"/>
</dbReference>
<dbReference type="Pfam" id="PF01978">
    <property type="entry name" value="TrmB"/>
    <property type="match status" value="1"/>
</dbReference>
<dbReference type="PANTHER" id="PTHR38465:SF1">
    <property type="entry name" value="HTH-TYPE TRANSCRIPTIONAL REGULATOR MJ1563-RELATED"/>
    <property type="match status" value="1"/>
</dbReference>
<feature type="domain" description="HTH arsR-type" evidence="5">
    <location>
        <begin position="1"/>
        <end position="102"/>
    </location>
</feature>
<dbReference type="InterPro" id="IPR036388">
    <property type="entry name" value="WH-like_DNA-bd_sf"/>
</dbReference>
<accession>A0A218P4R0</accession>
<dbReference type="AlphaFoldDB" id="A0A218P4R0"/>
<gene>
    <name evidence="6" type="ORF">A3L02_02310</name>
</gene>
<evidence type="ECO:0000313" key="6">
    <source>
        <dbReference type="EMBL" id="ASI99896.1"/>
    </source>
</evidence>
<dbReference type="Gene3D" id="1.10.10.10">
    <property type="entry name" value="Winged helix-like DNA-binding domain superfamily/Winged helix DNA-binding domain"/>
    <property type="match status" value="1"/>
</dbReference>
<dbReference type="EMBL" id="CP014854">
    <property type="protein sequence ID" value="ASI99896.1"/>
    <property type="molecule type" value="Genomic_DNA"/>
</dbReference>
<dbReference type="InterPro" id="IPR002831">
    <property type="entry name" value="Tscrpt_reg_TrmB_N"/>
</dbReference>
<dbReference type="Proteomes" id="UP000197156">
    <property type="component" value="Chromosome"/>
</dbReference>
<dbReference type="InterPro" id="IPR026282">
    <property type="entry name" value="MJ1563"/>
</dbReference>
<dbReference type="GeneID" id="33323549"/>
<keyword evidence="2 4" id="KW-0238">DNA-binding</keyword>
<evidence type="ECO:0000256" key="4">
    <source>
        <dbReference type="PIRNR" id="PIRNR006707"/>
    </source>
</evidence>
<dbReference type="RefSeq" id="WP_088863806.1">
    <property type="nucleotide sequence ID" value="NZ_CP014854.1"/>
</dbReference>
<dbReference type="GO" id="GO:0003677">
    <property type="term" value="F:DNA binding"/>
    <property type="evidence" value="ECO:0007669"/>
    <property type="project" value="UniProtKB-UniRule"/>
</dbReference>
<comment type="similarity">
    <text evidence="4">Belongs to the GbsR family.</text>
</comment>
<dbReference type="PANTHER" id="PTHR38465">
    <property type="entry name" value="HTH-TYPE TRANSCRIPTIONAL REGULATOR MJ1563-RELATED"/>
    <property type="match status" value="1"/>
</dbReference>
<keyword evidence="3 4" id="KW-0804">Transcription</keyword>
<protein>
    <recommendedName>
        <fullName evidence="4">HTH-type transcriptional regulator</fullName>
    </recommendedName>
</protein>
<dbReference type="InterPro" id="IPR052362">
    <property type="entry name" value="HTH-GbsR_regulator"/>
</dbReference>
<keyword evidence="1 4" id="KW-0805">Transcription regulation</keyword>
<name>A0A218P4R0_THECE</name>